<evidence type="ECO:0000256" key="5">
    <source>
        <dbReference type="ARBA" id="ARBA00023237"/>
    </source>
</evidence>
<keyword evidence="2" id="KW-1134">Transmembrane beta strand</keyword>
<dbReference type="RefSeq" id="WP_013931960.1">
    <property type="nucleotide sequence ID" value="NC_015707.1"/>
</dbReference>
<dbReference type="GO" id="GO:0015562">
    <property type="term" value="F:efflux transmembrane transporter activity"/>
    <property type="evidence" value="ECO:0007669"/>
    <property type="project" value="InterPro"/>
</dbReference>
<keyword evidence="6" id="KW-0175">Coiled coil</keyword>
<reference evidence="7 8" key="1">
    <citation type="submission" date="2010-11" db="EMBL/GenBank/DDBJ databases">
        <title>The complete genome of Thermotoga thermarum DSM 5069.</title>
        <authorList>
            <consortium name="US DOE Joint Genome Institute (JGI-PGF)"/>
            <person name="Lucas S."/>
            <person name="Copeland A."/>
            <person name="Lapidus A."/>
            <person name="Bruce D."/>
            <person name="Goodwin L."/>
            <person name="Pitluck S."/>
            <person name="Kyrpides N."/>
            <person name="Mavromatis K."/>
            <person name="Ivanova N."/>
            <person name="Zeytun A."/>
            <person name="Brettin T."/>
            <person name="Detter J.C."/>
            <person name="Tapia R."/>
            <person name="Han C."/>
            <person name="Land M."/>
            <person name="Hauser L."/>
            <person name="Markowitz V."/>
            <person name="Cheng J.-F."/>
            <person name="Hugenholtz P."/>
            <person name="Woyke T."/>
            <person name="Wu D."/>
            <person name="Spring S."/>
            <person name="Schroeder M."/>
            <person name="Brambilla E."/>
            <person name="Klenk H.-P."/>
            <person name="Eisen J.A."/>
        </authorList>
    </citation>
    <scope>NUCLEOTIDE SEQUENCE [LARGE SCALE GENOMIC DNA]</scope>
    <source>
        <strain evidence="7 8">DSM 5069</strain>
    </source>
</reference>
<dbReference type="EMBL" id="CP002351">
    <property type="protein sequence ID" value="AEH50737.1"/>
    <property type="molecule type" value="Genomic_DNA"/>
</dbReference>
<sequence length="443" mass="50941" precursor="true">MKKFFILLLATFFLNLLVFASFDNLLNEALLNDSNYLSAKLDFENALFERKQKGDWYIPYFTIGGGTNNFEVDIHDETSYSLNIPLSLTFKNVYGFDISVGNSWQYDSKKNEWKERGWTISINRQLFTNFDIDDLLSLQKLENAAWNLLNARNNVFTRLIEEIFNDYYYNAKLEILNKQLEILGSQAEAIQEKYQAGIVSLEELLKTQKELQLLTQQLADLQKSRINISKSYSKEIFDQMIQTLEKITGNLPSVDEALQIARERADVKASSIALEIARRRYERAYQSFLPNPSFTASVKIPQDLSSDGKFSISLGFSVSYTLIDRGEKSNSYFKTLENYNIQQRIFEEKLSSLERDVKRAALSITIAEYSKKAADLDLSLAKLDYERTLKASEYLSEQDVEKAKIQLENAEVEAIKAHYSLLVAKINYLKAIGVDLINLVKSR</sequence>
<evidence type="ECO:0000256" key="2">
    <source>
        <dbReference type="ARBA" id="ARBA00022452"/>
    </source>
</evidence>
<dbReference type="AlphaFoldDB" id="F7YX31"/>
<dbReference type="PANTHER" id="PTHR30026:SF20">
    <property type="entry name" value="OUTER MEMBRANE PROTEIN TOLC"/>
    <property type="match status" value="1"/>
</dbReference>
<dbReference type="GO" id="GO:0015288">
    <property type="term" value="F:porin activity"/>
    <property type="evidence" value="ECO:0007669"/>
    <property type="project" value="TreeGrafter"/>
</dbReference>
<dbReference type="GO" id="GO:0009279">
    <property type="term" value="C:cell outer membrane"/>
    <property type="evidence" value="ECO:0007669"/>
    <property type="project" value="UniProtKB-SubCell"/>
</dbReference>
<accession>F7YX31</accession>
<protein>
    <submittedName>
        <fullName evidence="7">Outer membrane protein-like protein</fullName>
    </submittedName>
</protein>
<keyword evidence="8" id="KW-1185">Reference proteome</keyword>
<dbReference type="Proteomes" id="UP000006804">
    <property type="component" value="Chromosome"/>
</dbReference>
<gene>
    <name evidence="7" type="ORF">Theth_0650</name>
</gene>
<evidence type="ECO:0000256" key="4">
    <source>
        <dbReference type="ARBA" id="ARBA00023136"/>
    </source>
</evidence>
<dbReference type="Gene3D" id="1.20.1600.10">
    <property type="entry name" value="Outer membrane efflux proteins (OEP)"/>
    <property type="match status" value="1"/>
</dbReference>
<organism evidence="7 8">
    <name type="scientific">Pseudothermotoga thermarum DSM 5069</name>
    <dbReference type="NCBI Taxonomy" id="688269"/>
    <lineage>
        <taxon>Bacteria</taxon>
        <taxon>Thermotogati</taxon>
        <taxon>Thermotogota</taxon>
        <taxon>Thermotogae</taxon>
        <taxon>Thermotogales</taxon>
        <taxon>Thermotogaceae</taxon>
        <taxon>Pseudothermotoga</taxon>
    </lineage>
</organism>
<evidence type="ECO:0000313" key="8">
    <source>
        <dbReference type="Proteomes" id="UP000006804"/>
    </source>
</evidence>
<comment type="subcellular location">
    <subcellularLocation>
        <location evidence="1">Cell outer membrane</location>
    </subcellularLocation>
</comment>
<evidence type="ECO:0000256" key="1">
    <source>
        <dbReference type="ARBA" id="ARBA00004442"/>
    </source>
</evidence>
<proteinExistence type="predicted"/>
<dbReference type="GO" id="GO:1990281">
    <property type="term" value="C:efflux pump complex"/>
    <property type="evidence" value="ECO:0007669"/>
    <property type="project" value="TreeGrafter"/>
</dbReference>
<evidence type="ECO:0000313" key="7">
    <source>
        <dbReference type="EMBL" id="AEH50737.1"/>
    </source>
</evidence>
<keyword evidence="4" id="KW-0472">Membrane</keyword>
<dbReference type="HOGENOM" id="CLU_629858_0_0_0"/>
<dbReference type="eggNOG" id="COG1538">
    <property type="taxonomic scope" value="Bacteria"/>
</dbReference>
<name>F7YX31_9THEM</name>
<evidence type="ECO:0000256" key="6">
    <source>
        <dbReference type="SAM" id="Coils"/>
    </source>
</evidence>
<dbReference type="PATRIC" id="fig|688269.3.peg.673"/>
<dbReference type="STRING" id="688269.Theth_0650"/>
<feature type="coiled-coil region" evidence="6">
    <location>
        <begin position="173"/>
        <end position="224"/>
    </location>
</feature>
<dbReference type="InterPro" id="IPR051906">
    <property type="entry name" value="TolC-like"/>
</dbReference>
<evidence type="ECO:0000256" key="3">
    <source>
        <dbReference type="ARBA" id="ARBA00022692"/>
    </source>
</evidence>
<keyword evidence="5" id="KW-0998">Cell outer membrane</keyword>
<keyword evidence="3" id="KW-0812">Transmembrane</keyword>
<dbReference type="KEGG" id="tta:Theth_0650"/>
<dbReference type="PANTHER" id="PTHR30026">
    <property type="entry name" value="OUTER MEMBRANE PROTEIN TOLC"/>
    <property type="match status" value="1"/>
</dbReference>
<dbReference type="SUPFAM" id="SSF56954">
    <property type="entry name" value="Outer membrane efflux proteins (OEP)"/>
    <property type="match status" value="1"/>
</dbReference>